<dbReference type="PANTHER" id="PTHR33538">
    <property type="entry name" value="PROTEIN GAMETE EXPRESSED 1"/>
    <property type="match status" value="1"/>
</dbReference>
<dbReference type="InterPro" id="IPR040346">
    <property type="entry name" value="GEX1/Brambleberry"/>
</dbReference>
<reference evidence="2 3" key="1">
    <citation type="journal article" date="2019" name="G3 (Bethesda)">
        <title>Sequencing of a Wild Apple (Malus baccata) Genome Unravels the Differences Between Cultivated and Wild Apple Species Regarding Disease Resistance and Cold Tolerance.</title>
        <authorList>
            <person name="Chen X."/>
        </authorList>
    </citation>
    <scope>NUCLEOTIDE SEQUENCE [LARGE SCALE GENOMIC DNA]</scope>
    <source>
        <strain evidence="3">cv. Shandingzi</strain>
        <tissue evidence="2">Leaves</tissue>
    </source>
</reference>
<dbReference type="EMBL" id="VIEB01001146">
    <property type="protein sequence ID" value="TQD74877.1"/>
    <property type="molecule type" value="Genomic_DNA"/>
</dbReference>
<keyword evidence="1" id="KW-1133">Transmembrane helix</keyword>
<dbReference type="AlphaFoldDB" id="A0A540KKZ7"/>
<dbReference type="PANTHER" id="PTHR33538:SF2">
    <property type="entry name" value="PROTEIN GAMETE EXPRESSED 1"/>
    <property type="match status" value="1"/>
</dbReference>
<name>A0A540KKZ7_MALBA</name>
<evidence type="ECO:0000313" key="3">
    <source>
        <dbReference type="Proteomes" id="UP000315295"/>
    </source>
</evidence>
<evidence type="ECO:0000313" key="2">
    <source>
        <dbReference type="EMBL" id="TQD74877.1"/>
    </source>
</evidence>
<protein>
    <submittedName>
        <fullName evidence="2">Uncharacterized protein</fullName>
    </submittedName>
</protein>
<accession>A0A540KKZ7</accession>
<dbReference type="STRING" id="106549.A0A540KKZ7"/>
<feature type="transmembrane region" description="Helical" evidence="1">
    <location>
        <begin position="61"/>
        <end position="79"/>
    </location>
</feature>
<gene>
    <name evidence="2" type="ORF">C1H46_039582</name>
</gene>
<keyword evidence="1" id="KW-0472">Membrane</keyword>
<evidence type="ECO:0000256" key="1">
    <source>
        <dbReference type="SAM" id="Phobius"/>
    </source>
</evidence>
<feature type="transmembrane region" description="Helical" evidence="1">
    <location>
        <begin position="29"/>
        <end position="49"/>
    </location>
</feature>
<organism evidence="2 3">
    <name type="scientific">Malus baccata</name>
    <name type="common">Siberian crab apple</name>
    <name type="synonym">Pyrus baccata</name>
    <dbReference type="NCBI Taxonomy" id="106549"/>
    <lineage>
        <taxon>Eukaryota</taxon>
        <taxon>Viridiplantae</taxon>
        <taxon>Streptophyta</taxon>
        <taxon>Embryophyta</taxon>
        <taxon>Tracheophyta</taxon>
        <taxon>Spermatophyta</taxon>
        <taxon>Magnoliopsida</taxon>
        <taxon>eudicotyledons</taxon>
        <taxon>Gunneridae</taxon>
        <taxon>Pentapetalae</taxon>
        <taxon>rosids</taxon>
        <taxon>fabids</taxon>
        <taxon>Rosales</taxon>
        <taxon>Rosaceae</taxon>
        <taxon>Amygdaloideae</taxon>
        <taxon>Maleae</taxon>
        <taxon>Malus</taxon>
    </lineage>
</organism>
<sequence>MKAVVFYFISMLAIYMLTSTKQTYPVRHWLYLFLWLAFMLEFAVLRFATKGIEQRTRWGSGLRNVMCFTLAFTYFMLVGNTSKDYERLYYNRLQKLTEEVISLRKNAELSWESDDESDWSALVDKDVSGDIF</sequence>
<proteinExistence type="predicted"/>
<keyword evidence="1" id="KW-0812">Transmembrane</keyword>
<dbReference type="Proteomes" id="UP000315295">
    <property type="component" value="Unassembled WGS sequence"/>
</dbReference>
<keyword evidence="3" id="KW-1185">Reference proteome</keyword>
<comment type="caution">
    <text evidence="2">The sequence shown here is derived from an EMBL/GenBank/DDBJ whole genome shotgun (WGS) entry which is preliminary data.</text>
</comment>